<feature type="compositionally biased region" description="Polar residues" evidence="1">
    <location>
        <begin position="59"/>
        <end position="70"/>
    </location>
</feature>
<feature type="region of interest" description="Disordered" evidence="1">
    <location>
        <begin position="32"/>
        <end position="70"/>
    </location>
</feature>
<name>A0A8J7DE08_DESMC</name>
<sequence length="70" mass="8054">MDTYIKKTTFNIFASEMTDEDWFSLGKSDAWAGRSKMSPEQHSQAASMYDLGYSEGKTQRSPTQTTKRYQ</sequence>
<evidence type="ECO:0000313" key="3">
    <source>
        <dbReference type="Proteomes" id="UP000622533"/>
    </source>
</evidence>
<dbReference type="AlphaFoldDB" id="A0A8J7DE08"/>
<comment type="caution">
    <text evidence="2">The sequence shown here is derived from an EMBL/GenBank/DDBJ whole genome shotgun (WGS) entry which is preliminary data.</text>
</comment>
<dbReference type="EMBL" id="JADEXS010000013">
    <property type="protein sequence ID" value="MBE9021269.1"/>
    <property type="molecule type" value="Genomic_DNA"/>
</dbReference>
<organism evidence="2 3">
    <name type="scientific">Desmonostoc muscorum LEGE 12446</name>
    <dbReference type="NCBI Taxonomy" id="1828758"/>
    <lineage>
        <taxon>Bacteria</taxon>
        <taxon>Bacillati</taxon>
        <taxon>Cyanobacteriota</taxon>
        <taxon>Cyanophyceae</taxon>
        <taxon>Nostocales</taxon>
        <taxon>Nostocaceae</taxon>
        <taxon>Desmonostoc</taxon>
    </lineage>
</organism>
<proteinExistence type="predicted"/>
<accession>A0A8J7DE08</accession>
<gene>
    <name evidence="2" type="ORF">IQ276_01970</name>
</gene>
<evidence type="ECO:0000256" key="1">
    <source>
        <dbReference type="SAM" id="MobiDB-lite"/>
    </source>
</evidence>
<protein>
    <submittedName>
        <fullName evidence="2">Uncharacterized protein</fullName>
    </submittedName>
</protein>
<evidence type="ECO:0000313" key="2">
    <source>
        <dbReference type="EMBL" id="MBE9021269.1"/>
    </source>
</evidence>
<dbReference type="RefSeq" id="WP_193913251.1">
    <property type="nucleotide sequence ID" value="NZ_JADEXS020000001.1"/>
</dbReference>
<dbReference type="Proteomes" id="UP000622533">
    <property type="component" value="Unassembled WGS sequence"/>
</dbReference>
<reference evidence="2" key="1">
    <citation type="submission" date="2020-10" db="EMBL/GenBank/DDBJ databases">
        <authorList>
            <person name="Castelo-Branco R."/>
            <person name="Eusebio N."/>
            <person name="Adriana R."/>
            <person name="Vieira A."/>
            <person name="Brugerolle De Fraissinette N."/>
            <person name="Rezende De Castro R."/>
            <person name="Schneider M.P."/>
            <person name="Vasconcelos V."/>
            <person name="Leao P.N."/>
        </authorList>
    </citation>
    <scope>NUCLEOTIDE SEQUENCE</scope>
    <source>
        <strain evidence="2">LEGE 12446</strain>
    </source>
</reference>
<keyword evidence="3" id="KW-1185">Reference proteome</keyword>